<gene>
    <name evidence="1" type="ORF">X975_02838</name>
</gene>
<accession>A0A087U079</accession>
<keyword evidence="2" id="KW-1185">Reference proteome</keyword>
<feature type="non-terminal residue" evidence="1">
    <location>
        <position position="40"/>
    </location>
</feature>
<sequence length="40" mass="4651">RCLILRHVFSIKEILPLKGEFHSFWGGSGQPFIHWSNISL</sequence>
<dbReference type="EMBL" id="KK117549">
    <property type="protein sequence ID" value="KFM70768.1"/>
    <property type="molecule type" value="Genomic_DNA"/>
</dbReference>
<protein>
    <submittedName>
        <fullName evidence="1">Uncharacterized protein</fullName>
    </submittedName>
</protein>
<feature type="non-terminal residue" evidence="1">
    <location>
        <position position="1"/>
    </location>
</feature>
<proteinExistence type="predicted"/>
<organism evidence="1 2">
    <name type="scientific">Stegodyphus mimosarum</name>
    <name type="common">African social velvet spider</name>
    <dbReference type="NCBI Taxonomy" id="407821"/>
    <lineage>
        <taxon>Eukaryota</taxon>
        <taxon>Metazoa</taxon>
        <taxon>Ecdysozoa</taxon>
        <taxon>Arthropoda</taxon>
        <taxon>Chelicerata</taxon>
        <taxon>Arachnida</taxon>
        <taxon>Araneae</taxon>
        <taxon>Araneomorphae</taxon>
        <taxon>Entelegynae</taxon>
        <taxon>Eresoidea</taxon>
        <taxon>Eresidae</taxon>
        <taxon>Stegodyphus</taxon>
    </lineage>
</organism>
<dbReference type="AlphaFoldDB" id="A0A087U079"/>
<dbReference type="Proteomes" id="UP000054359">
    <property type="component" value="Unassembled WGS sequence"/>
</dbReference>
<reference evidence="1 2" key="1">
    <citation type="submission" date="2013-11" db="EMBL/GenBank/DDBJ databases">
        <title>Genome sequencing of Stegodyphus mimosarum.</title>
        <authorList>
            <person name="Bechsgaard J."/>
        </authorList>
    </citation>
    <scope>NUCLEOTIDE SEQUENCE [LARGE SCALE GENOMIC DNA]</scope>
</reference>
<evidence type="ECO:0000313" key="1">
    <source>
        <dbReference type="EMBL" id="KFM70768.1"/>
    </source>
</evidence>
<evidence type="ECO:0000313" key="2">
    <source>
        <dbReference type="Proteomes" id="UP000054359"/>
    </source>
</evidence>
<name>A0A087U079_STEMI</name>